<reference evidence="5 6" key="1">
    <citation type="submission" date="2014-11" db="EMBL/GenBank/DDBJ databases">
        <title>Complete Genome Sequence of Pseudoalteromonas sp. Strain OCN003 Isolated from Kaneohe Bay, Oahu, Hawaii.</title>
        <authorList>
            <person name="Beurmann S."/>
            <person name="Videau P."/>
            <person name="Ushijima B."/>
            <person name="Smith A.M."/>
            <person name="Aeby G.S."/>
            <person name="Callahan S.M."/>
            <person name="Belcaid M."/>
        </authorList>
    </citation>
    <scope>NUCLEOTIDE SEQUENCE [LARGE SCALE GENOMIC DNA]</scope>
    <source>
        <strain evidence="5 6">OCN003</strain>
    </source>
</reference>
<evidence type="ECO:0000256" key="2">
    <source>
        <dbReference type="HAMAP-Rule" id="MF_01212"/>
    </source>
</evidence>
<dbReference type="HOGENOM" id="CLU_028163_0_0_6"/>
<dbReference type="PROSITE" id="PS51831">
    <property type="entry name" value="HD"/>
    <property type="match status" value="1"/>
</dbReference>
<sequence>MTEEWLARRYKENKHRPDDKRSPYQKDRSRIIHAAAFRRLQAKTQIMGIGVNDFYRTRLTHSLEVSQIASGILGQLRASQTSDSICAFLPCRSLIETLALAHDIGHPPFGHGGETALNYMMREHGGFEGNAQTLRIVAKLEPYSKGFGMNLTRRTLLGFIKYPQLIKHLWQVPEDNEQERFINSTRWLPAKGLYCEESAVFDWILAPLSSYDSTTFTQFTKNKNGIDRTKYKSLDCSIMELADDIAYGVHDLEDAIATGMVSVHQWQEFVDTHLSNLQTGWLNSNLPRISAQLFSPDEADLKEVIGELVNLFITQAKIKKLDLFESLLLDHTVYLDKDLTILLEGLKQFVFKNVIRHPEMQQIEFKGQKIISDIFAAFASDPLRLLPLTRQAIYQNALAQGETGYRELCDYISSMTDEYAIKVHGRLFTTEY</sequence>
<evidence type="ECO:0000313" key="6">
    <source>
        <dbReference type="Proteomes" id="UP000030341"/>
    </source>
</evidence>
<feature type="region of interest" description="Disordered" evidence="3">
    <location>
        <begin position="1"/>
        <end position="26"/>
    </location>
</feature>
<name>A0A0A7EGK7_9GAMM</name>
<dbReference type="Pfam" id="PF13286">
    <property type="entry name" value="HD_assoc"/>
    <property type="match status" value="1"/>
</dbReference>
<dbReference type="STRING" id="1348114.OM33_11240"/>
<evidence type="ECO:0000259" key="4">
    <source>
        <dbReference type="PROSITE" id="PS51831"/>
    </source>
</evidence>
<evidence type="ECO:0000256" key="3">
    <source>
        <dbReference type="SAM" id="MobiDB-lite"/>
    </source>
</evidence>
<gene>
    <name evidence="5" type="ORF">OM33_11240</name>
</gene>
<dbReference type="NCBIfam" id="NF041026">
    <property type="entry name" value="antiphage_dGTPase"/>
    <property type="match status" value="1"/>
</dbReference>
<evidence type="ECO:0000256" key="1">
    <source>
        <dbReference type="ARBA" id="ARBA00022801"/>
    </source>
</evidence>
<dbReference type="Pfam" id="PF01966">
    <property type="entry name" value="HD"/>
    <property type="match status" value="1"/>
</dbReference>
<dbReference type="OrthoDB" id="9803619at2"/>
<dbReference type="eggNOG" id="COG0232">
    <property type="taxonomic scope" value="Bacteria"/>
</dbReference>
<dbReference type="NCBIfam" id="NF003701">
    <property type="entry name" value="PRK05318.1"/>
    <property type="match status" value="1"/>
</dbReference>
<dbReference type="InterPro" id="IPR050135">
    <property type="entry name" value="dGTPase-like"/>
</dbReference>
<dbReference type="KEGG" id="pseo:OM33_11240"/>
<dbReference type="InterPro" id="IPR026875">
    <property type="entry name" value="PHydrolase_assoc_dom"/>
</dbReference>
<dbReference type="GO" id="GO:0006203">
    <property type="term" value="P:dGTP catabolic process"/>
    <property type="evidence" value="ECO:0007669"/>
    <property type="project" value="TreeGrafter"/>
</dbReference>
<keyword evidence="1 2" id="KW-0378">Hydrolase</keyword>
<comment type="similarity">
    <text evidence="2">Belongs to the dGTPase family. Type 2 subfamily.</text>
</comment>
<organism evidence="5 6">
    <name type="scientific">Pseudoalteromonas piratica</name>
    <dbReference type="NCBI Taxonomy" id="1348114"/>
    <lineage>
        <taxon>Bacteria</taxon>
        <taxon>Pseudomonadati</taxon>
        <taxon>Pseudomonadota</taxon>
        <taxon>Gammaproteobacteria</taxon>
        <taxon>Alteromonadales</taxon>
        <taxon>Pseudoalteromonadaceae</taxon>
        <taxon>Pseudoalteromonas</taxon>
    </lineage>
</organism>
<protein>
    <recommendedName>
        <fullName evidence="2">Deoxyguanosinetriphosphate triphosphohydrolase-like protein</fullName>
    </recommendedName>
</protein>
<dbReference type="Gene3D" id="1.10.3210.10">
    <property type="entry name" value="Hypothetical protein af1432"/>
    <property type="match status" value="1"/>
</dbReference>
<dbReference type="Proteomes" id="UP000030341">
    <property type="component" value="Chromosome 1"/>
</dbReference>
<dbReference type="EMBL" id="CP009888">
    <property type="protein sequence ID" value="AIY65663.1"/>
    <property type="molecule type" value="Genomic_DNA"/>
</dbReference>
<dbReference type="NCBIfam" id="TIGR01353">
    <property type="entry name" value="dGTP_triPase"/>
    <property type="match status" value="1"/>
</dbReference>
<dbReference type="InterPro" id="IPR006261">
    <property type="entry name" value="dGTPase"/>
</dbReference>
<dbReference type="InterPro" id="IPR023023">
    <property type="entry name" value="dNTPase_2"/>
</dbReference>
<accession>A0A0A7EGK7</accession>
<dbReference type="InterPro" id="IPR003607">
    <property type="entry name" value="HD/PDEase_dom"/>
</dbReference>
<dbReference type="InterPro" id="IPR006674">
    <property type="entry name" value="HD_domain"/>
</dbReference>
<dbReference type="HAMAP" id="MF_01212">
    <property type="entry name" value="dGTPase_type2"/>
    <property type="match status" value="1"/>
</dbReference>
<dbReference type="RefSeq" id="WP_038641750.1">
    <property type="nucleotide sequence ID" value="NZ_CP009888.1"/>
</dbReference>
<dbReference type="SUPFAM" id="SSF109604">
    <property type="entry name" value="HD-domain/PDEase-like"/>
    <property type="match status" value="1"/>
</dbReference>
<dbReference type="SMART" id="SM00471">
    <property type="entry name" value="HDc"/>
    <property type="match status" value="1"/>
</dbReference>
<dbReference type="CDD" id="cd00077">
    <property type="entry name" value="HDc"/>
    <property type="match status" value="1"/>
</dbReference>
<proteinExistence type="inferred from homology"/>
<dbReference type="PANTHER" id="PTHR11373:SF40">
    <property type="entry name" value="DEOXYGUANOSINETRIPHOSPHATE TRIPHOSPHOHYDROLASE-LIKE PROTEIN 2"/>
    <property type="match status" value="1"/>
</dbReference>
<evidence type="ECO:0000313" key="5">
    <source>
        <dbReference type="EMBL" id="AIY65663.1"/>
    </source>
</evidence>
<keyword evidence="6" id="KW-1185">Reference proteome</keyword>
<dbReference type="GO" id="GO:0008832">
    <property type="term" value="F:dGTPase activity"/>
    <property type="evidence" value="ECO:0007669"/>
    <property type="project" value="TreeGrafter"/>
</dbReference>
<dbReference type="PANTHER" id="PTHR11373">
    <property type="entry name" value="DEOXYNUCLEOSIDE TRIPHOSPHATE TRIPHOSPHOHYDROLASE"/>
    <property type="match status" value="1"/>
</dbReference>
<dbReference type="AlphaFoldDB" id="A0A0A7EGK7"/>
<feature type="domain" description="HD" evidence="4">
    <location>
        <begin position="58"/>
        <end position="248"/>
    </location>
</feature>